<dbReference type="EMBL" id="JBHTJH010000017">
    <property type="protein sequence ID" value="MFD0863853.1"/>
    <property type="molecule type" value="Genomic_DNA"/>
</dbReference>
<keyword evidence="1" id="KW-0802">TPR repeat</keyword>
<dbReference type="PROSITE" id="PS50005">
    <property type="entry name" value="TPR"/>
    <property type="match status" value="5"/>
</dbReference>
<dbReference type="Pfam" id="PF13424">
    <property type="entry name" value="TPR_12"/>
    <property type="match status" value="1"/>
</dbReference>
<accession>A0ABW3D5J7</accession>
<feature type="repeat" description="TPR" evidence="1">
    <location>
        <begin position="49"/>
        <end position="82"/>
    </location>
</feature>
<feature type="repeat" description="TPR" evidence="1">
    <location>
        <begin position="287"/>
        <end position="320"/>
    </location>
</feature>
<sequence>MTKRIFLLFTILCGQIEAQRSKTVDGDRHYALGNYSRAISYYEQEQESPSVAVKIGKGYNALGNYHKAIEAYEKALKKDSTMLLAKYELGKLYLKISKPEKARPLFEKLVQSDAKNPNFHYQLGLIAKQTQDSMALAYFKKAVQLDRRHLKSIYQVTRHYFVELDKDSLFHYADKGLKFDPNNVDLINIKMLYHFTRGFYGEAKEGIEKLMSLGQHSEGLLEKLGDCNFELRQFEKALEAYQQLFELGEATAEIHFKLGRAYSRLNRHEEALKHYKEALKLKDPALTAEYNAIGETYMTMGDDKNAVKYLDKAMDESPKSLLLNYSIIRRIDGRMKDPKIKLHFFLKFKKRFPKARPNILEYVNSRISHYKAEIHLAAE</sequence>
<evidence type="ECO:0000256" key="1">
    <source>
        <dbReference type="PROSITE-ProRule" id="PRU00339"/>
    </source>
</evidence>
<dbReference type="InterPro" id="IPR011990">
    <property type="entry name" value="TPR-like_helical_dom_sf"/>
</dbReference>
<dbReference type="PANTHER" id="PTHR12558">
    <property type="entry name" value="CELL DIVISION CYCLE 16,23,27"/>
    <property type="match status" value="1"/>
</dbReference>
<dbReference type="Proteomes" id="UP001596978">
    <property type="component" value="Unassembled WGS sequence"/>
</dbReference>
<proteinExistence type="predicted"/>
<keyword evidence="3" id="KW-1185">Reference proteome</keyword>
<dbReference type="RefSeq" id="WP_386410366.1">
    <property type="nucleotide sequence ID" value="NZ_JBHTJH010000017.1"/>
</dbReference>
<protein>
    <submittedName>
        <fullName evidence="2">Tetratricopeptide repeat protein</fullName>
    </submittedName>
</protein>
<feature type="repeat" description="TPR" evidence="1">
    <location>
        <begin position="218"/>
        <end position="251"/>
    </location>
</feature>
<dbReference type="PANTHER" id="PTHR12558:SF13">
    <property type="entry name" value="CELL DIVISION CYCLE PROTEIN 27 HOMOLOG"/>
    <property type="match status" value="1"/>
</dbReference>
<reference evidence="3" key="1">
    <citation type="journal article" date="2019" name="Int. J. Syst. Evol. Microbiol.">
        <title>The Global Catalogue of Microorganisms (GCM) 10K type strain sequencing project: providing services to taxonomists for standard genome sequencing and annotation.</title>
        <authorList>
            <consortium name="The Broad Institute Genomics Platform"/>
            <consortium name="The Broad Institute Genome Sequencing Center for Infectious Disease"/>
            <person name="Wu L."/>
            <person name="Ma J."/>
        </authorList>
    </citation>
    <scope>NUCLEOTIDE SEQUENCE [LARGE SCALE GENOMIC DNA]</scope>
    <source>
        <strain evidence="3">CCUG 62952</strain>
    </source>
</reference>
<dbReference type="Gene3D" id="1.25.40.10">
    <property type="entry name" value="Tetratricopeptide repeat domain"/>
    <property type="match status" value="2"/>
</dbReference>
<gene>
    <name evidence="2" type="ORF">ACFQ1M_16680</name>
</gene>
<name>A0ABW3D5J7_9FLAO</name>
<comment type="caution">
    <text evidence="2">The sequence shown here is derived from an EMBL/GenBank/DDBJ whole genome shotgun (WGS) entry which is preliminary data.</text>
</comment>
<dbReference type="SMART" id="SM00028">
    <property type="entry name" value="TPR"/>
    <property type="match status" value="6"/>
</dbReference>
<dbReference type="Pfam" id="PF13181">
    <property type="entry name" value="TPR_8"/>
    <property type="match status" value="1"/>
</dbReference>
<feature type="repeat" description="TPR" evidence="1">
    <location>
        <begin position="83"/>
        <end position="116"/>
    </location>
</feature>
<evidence type="ECO:0000313" key="3">
    <source>
        <dbReference type="Proteomes" id="UP001596978"/>
    </source>
</evidence>
<feature type="repeat" description="TPR" evidence="1">
    <location>
        <begin position="252"/>
        <end position="285"/>
    </location>
</feature>
<evidence type="ECO:0000313" key="2">
    <source>
        <dbReference type="EMBL" id="MFD0863853.1"/>
    </source>
</evidence>
<dbReference type="PROSITE" id="PS50293">
    <property type="entry name" value="TPR_REGION"/>
    <property type="match status" value="1"/>
</dbReference>
<dbReference type="SUPFAM" id="SSF48452">
    <property type="entry name" value="TPR-like"/>
    <property type="match status" value="2"/>
</dbReference>
<dbReference type="Pfam" id="PF14559">
    <property type="entry name" value="TPR_19"/>
    <property type="match status" value="1"/>
</dbReference>
<dbReference type="InterPro" id="IPR019734">
    <property type="entry name" value="TPR_rpt"/>
</dbReference>
<organism evidence="2 3">
    <name type="scientific">Sungkyunkwania multivorans</name>
    <dbReference type="NCBI Taxonomy" id="1173618"/>
    <lineage>
        <taxon>Bacteria</taxon>
        <taxon>Pseudomonadati</taxon>
        <taxon>Bacteroidota</taxon>
        <taxon>Flavobacteriia</taxon>
        <taxon>Flavobacteriales</taxon>
        <taxon>Flavobacteriaceae</taxon>
        <taxon>Sungkyunkwania</taxon>
    </lineage>
</organism>